<dbReference type="InterPro" id="IPR015760">
    <property type="entry name" value="TIF_IF2"/>
</dbReference>
<dbReference type="GO" id="GO:0003924">
    <property type="term" value="F:GTPase activity"/>
    <property type="evidence" value="ECO:0007669"/>
    <property type="project" value="UniProtKB-UniRule"/>
</dbReference>
<evidence type="ECO:0000256" key="3">
    <source>
        <dbReference type="ARBA" id="ARBA00022540"/>
    </source>
</evidence>
<name>A0A1G2BQP9_9BACT</name>
<evidence type="ECO:0000313" key="10">
    <source>
        <dbReference type="EMBL" id="OGY91438.1"/>
    </source>
</evidence>
<feature type="region of interest" description="G-domain" evidence="7">
    <location>
        <begin position="171"/>
        <end position="319"/>
    </location>
</feature>
<sequence>MNVSELARQLRTTREELLAKLPELGFDIGGRAIKVDNQVAERIRQAWSQSQRKERIVAKMQVQQERAEAVANRETLGREIAIPDKITVSQLAEKLGQGVPHLIGYLMKNGIMASLNQQIDFDTATLVAEDYGFKVTRAQPAELTETEASQNELRNLKQEIASDKDAVLRPPVVVVMGHVDHGKTTLLDAIRQTNVVAGEAGGITQHIGAYQVEEKGRRITFLDTPGHEAFKAMRARGGQVADVAILVVAADDGLKPQTLESINVIQKENLPFVVAINKIDKPGADIDKVKKELSEVNMVPEDWGGKTICVPVSAKQRLHIPELLDMVLLVADMEKFSANPNRDALGVIIESHIDRGEGPVATVLVTAGTLRNGDEVVIGDTFGKIKALKDWRGANTPAAAPATPVKILGLKSAPAVGDILRVEETTRSLRKQIKKNYRFGEAAEAGTEQKTVSEETTLPENVSQLTVIIKADVLGSLEALLPALKKLERQNVRIEMLKQGLGNITESDIALAESAGAVVYGFNVSLSAEARKVSYRSKVEIKTYKIIYELLDDVAARIKALVKTIVIEVPQGELVVLKVFKDSRAESIVGGRVNKAKISNKAKFRLLRNGEPIEEGKIIEIQQNRQSIDEAREGVECGFKVSGVRGIKEGDVLACYMEEERQGS</sequence>
<feature type="domain" description="Tr-type G" evidence="9">
    <location>
        <begin position="168"/>
        <end position="341"/>
    </location>
</feature>
<evidence type="ECO:0000256" key="2">
    <source>
        <dbReference type="ARBA" id="ARBA00020675"/>
    </source>
</evidence>
<dbReference type="PANTHER" id="PTHR43381:SF5">
    <property type="entry name" value="TR-TYPE G DOMAIN-CONTAINING PROTEIN"/>
    <property type="match status" value="1"/>
</dbReference>
<feature type="binding site" evidence="7">
    <location>
        <begin position="223"/>
        <end position="227"/>
    </location>
    <ligand>
        <name>GTP</name>
        <dbReference type="ChEBI" id="CHEBI:37565"/>
    </ligand>
</feature>
<comment type="function">
    <text evidence="7 8">One of the essential components for the initiation of protein synthesis. Protects formylmethionyl-tRNA from spontaneous hydrolysis and promotes its binding to the 30S ribosomal subunits. Also involved in the hydrolysis of GTP during the formation of the 70S ribosomal complex.</text>
</comment>
<evidence type="ECO:0000256" key="6">
    <source>
        <dbReference type="ARBA" id="ARBA00023134"/>
    </source>
</evidence>
<dbReference type="SUPFAM" id="SSF52540">
    <property type="entry name" value="P-loop containing nucleoside triphosphate hydrolases"/>
    <property type="match status" value="1"/>
</dbReference>
<proteinExistence type="inferred from homology"/>
<reference evidence="10 11" key="1">
    <citation type="journal article" date="2016" name="Nat. Commun.">
        <title>Thousands of microbial genomes shed light on interconnected biogeochemical processes in an aquifer system.</title>
        <authorList>
            <person name="Anantharaman K."/>
            <person name="Brown C.T."/>
            <person name="Hug L.A."/>
            <person name="Sharon I."/>
            <person name="Castelle C.J."/>
            <person name="Probst A.J."/>
            <person name="Thomas B.C."/>
            <person name="Singh A."/>
            <person name="Wilkins M.J."/>
            <person name="Karaoz U."/>
            <person name="Brodie E.L."/>
            <person name="Williams K.H."/>
            <person name="Hubbard S.S."/>
            <person name="Banfield J.F."/>
        </authorList>
    </citation>
    <scope>NUCLEOTIDE SEQUENCE [LARGE SCALE GENOMIC DNA]</scope>
</reference>
<comment type="caution">
    <text evidence="10">The sequence shown here is derived from an EMBL/GenBank/DDBJ whole genome shotgun (WGS) entry which is preliminary data.</text>
</comment>
<dbReference type="InterPro" id="IPR005225">
    <property type="entry name" value="Small_GTP-bd"/>
</dbReference>
<dbReference type="EMBL" id="MHKO01000047">
    <property type="protein sequence ID" value="OGY91438.1"/>
    <property type="molecule type" value="Genomic_DNA"/>
</dbReference>
<dbReference type="CDD" id="cd01887">
    <property type="entry name" value="IF2_eIF5B"/>
    <property type="match status" value="1"/>
</dbReference>
<dbReference type="Pfam" id="PF11987">
    <property type="entry name" value="IF-2"/>
    <property type="match status" value="1"/>
</dbReference>
<dbReference type="SUPFAM" id="SSF52156">
    <property type="entry name" value="Initiation factor IF2/eIF5b, domain 3"/>
    <property type="match status" value="1"/>
</dbReference>
<dbReference type="InterPro" id="IPR036925">
    <property type="entry name" value="TIF_IF2_dom3_sf"/>
</dbReference>
<dbReference type="GO" id="GO:0005525">
    <property type="term" value="F:GTP binding"/>
    <property type="evidence" value="ECO:0007669"/>
    <property type="project" value="UniProtKB-KW"/>
</dbReference>
<dbReference type="SUPFAM" id="SSF50447">
    <property type="entry name" value="Translation proteins"/>
    <property type="match status" value="2"/>
</dbReference>
<accession>A0A1G2BQP9</accession>
<dbReference type="NCBIfam" id="TIGR00487">
    <property type="entry name" value="IF-2"/>
    <property type="match status" value="1"/>
</dbReference>
<dbReference type="Gene3D" id="3.40.50.300">
    <property type="entry name" value="P-loop containing nucleotide triphosphate hydrolases"/>
    <property type="match status" value="1"/>
</dbReference>
<dbReference type="InterPro" id="IPR053905">
    <property type="entry name" value="EF-G-like_DII"/>
</dbReference>
<feature type="binding site" evidence="7">
    <location>
        <begin position="277"/>
        <end position="280"/>
    </location>
    <ligand>
        <name>GTP</name>
        <dbReference type="ChEBI" id="CHEBI:37565"/>
    </ligand>
</feature>
<feature type="binding site" evidence="7">
    <location>
        <begin position="177"/>
        <end position="184"/>
    </location>
    <ligand>
        <name>GTP</name>
        <dbReference type="ChEBI" id="CHEBI:37565"/>
    </ligand>
</feature>
<comment type="subcellular location">
    <subcellularLocation>
        <location evidence="7">Cytoplasm</location>
    </subcellularLocation>
</comment>
<evidence type="ECO:0000256" key="5">
    <source>
        <dbReference type="ARBA" id="ARBA00022917"/>
    </source>
</evidence>
<dbReference type="AlphaFoldDB" id="A0A1G2BQP9"/>
<evidence type="ECO:0000256" key="7">
    <source>
        <dbReference type="HAMAP-Rule" id="MF_00100"/>
    </source>
</evidence>
<dbReference type="Pfam" id="PF22042">
    <property type="entry name" value="EF-G_D2"/>
    <property type="match status" value="1"/>
</dbReference>
<keyword evidence="6 7" id="KW-0342">GTP-binding</keyword>
<dbReference type="Proteomes" id="UP000178109">
    <property type="component" value="Unassembled WGS sequence"/>
</dbReference>
<dbReference type="Pfam" id="PF04760">
    <property type="entry name" value="IF2_N"/>
    <property type="match status" value="1"/>
</dbReference>
<dbReference type="InterPro" id="IPR023115">
    <property type="entry name" value="TIF_IF2_dom3"/>
</dbReference>
<dbReference type="HAMAP" id="MF_00100_B">
    <property type="entry name" value="IF_2_B"/>
    <property type="match status" value="1"/>
</dbReference>
<dbReference type="GO" id="GO:0003743">
    <property type="term" value="F:translation initiation factor activity"/>
    <property type="evidence" value="ECO:0007669"/>
    <property type="project" value="UniProtKB-UniRule"/>
</dbReference>
<comment type="similarity">
    <text evidence="1 7 8">Belongs to the TRAFAC class translation factor GTPase superfamily. Classic translation factor GTPase family. IF-2 subfamily.</text>
</comment>
<evidence type="ECO:0000256" key="4">
    <source>
        <dbReference type="ARBA" id="ARBA00022741"/>
    </source>
</evidence>
<dbReference type="GO" id="GO:0005737">
    <property type="term" value="C:cytoplasm"/>
    <property type="evidence" value="ECO:0007669"/>
    <property type="project" value="UniProtKB-SubCell"/>
</dbReference>
<keyword evidence="5 7" id="KW-0648">Protein biosynthesis</keyword>
<evidence type="ECO:0000256" key="8">
    <source>
        <dbReference type="RuleBase" id="RU000644"/>
    </source>
</evidence>
<gene>
    <name evidence="7" type="primary">infB</name>
    <name evidence="10" type="ORF">A3H70_00235</name>
</gene>
<dbReference type="NCBIfam" id="TIGR00231">
    <property type="entry name" value="small_GTP"/>
    <property type="match status" value="1"/>
</dbReference>
<keyword evidence="3 7" id="KW-0396">Initiation factor</keyword>
<dbReference type="PROSITE" id="PS51722">
    <property type="entry name" value="G_TR_2"/>
    <property type="match status" value="1"/>
</dbReference>
<dbReference type="Gene3D" id="1.10.10.2480">
    <property type="match status" value="1"/>
</dbReference>
<dbReference type="InterPro" id="IPR000795">
    <property type="entry name" value="T_Tr_GTP-bd_dom"/>
</dbReference>
<dbReference type="InterPro" id="IPR000178">
    <property type="entry name" value="TF_IF2_bacterial-like"/>
</dbReference>
<evidence type="ECO:0000259" key="9">
    <source>
        <dbReference type="PROSITE" id="PS51722"/>
    </source>
</evidence>
<organism evidence="10 11">
    <name type="scientific">Candidatus Komeilibacteria bacterium RIFCSPLOWO2_02_FULL_48_11</name>
    <dbReference type="NCBI Taxonomy" id="1798553"/>
    <lineage>
        <taxon>Bacteria</taxon>
        <taxon>Candidatus Komeiliibacteriota</taxon>
    </lineage>
</organism>
<dbReference type="InterPro" id="IPR006847">
    <property type="entry name" value="IF2_N"/>
</dbReference>
<evidence type="ECO:0000313" key="11">
    <source>
        <dbReference type="Proteomes" id="UP000178109"/>
    </source>
</evidence>
<dbReference type="PANTHER" id="PTHR43381">
    <property type="entry name" value="TRANSLATION INITIATION FACTOR IF-2-RELATED"/>
    <property type="match status" value="1"/>
</dbReference>
<dbReference type="FunFam" id="3.40.50.10050:FF:000001">
    <property type="entry name" value="Translation initiation factor IF-2"/>
    <property type="match status" value="1"/>
</dbReference>
<dbReference type="InterPro" id="IPR027417">
    <property type="entry name" value="P-loop_NTPase"/>
</dbReference>
<dbReference type="Gene3D" id="3.40.50.10050">
    <property type="entry name" value="Translation initiation factor IF- 2, domain 3"/>
    <property type="match status" value="1"/>
</dbReference>
<evidence type="ECO:0000256" key="1">
    <source>
        <dbReference type="ARBA" id="ARBA00007733"/>
    </source>
</evidence>
<dbReference type="FunFam" id="3.40.50.300:FF:000019">
    <property type="entry name" value="Translation initiation factor IF-2"/>
    <property type="match status" value="1"/>
</dbReference>
<dbReference type="Pfam" id="PF00009">
    <property type="entry name" value="GTP_EFTU"/>
    <property type="match status" value="1"/>
</dbReference>
<dbReference type="InterPro" id="IPR009000">
    <property type="entry name" value="Transl_B-barrel_sf"/>
</dbReference>
<keyword evidence="7" id="KW-0963">Cytoplasm</keyword>
<dbReference type="Gene3D" id="2.40.30.10">
    <property type="entry name" value="Translation factors"/>
    <property type="match status" value="2"/>
</dbReference>
<keyword evidence="4 7" id="KW-0547">Nucleotide-binding</keyword>
<dbReference type="STRING" id="1798553.A3H70_00235"/>
<protein>
    <recommendedName>
        <fullName evidence="2 7">Translation initiation factor IF-2</fullName>
    </recommendedName>
</protein>